<feature type="transmembrane region" description="Helical" evidence="6">
    <location>
        <begin position="249"/>
        <end position="269"/>
    </location>
</feature>
<evidence type="ECO:0000256" key="5">
    <source>
        <dbReference type="ARBA" id="ARBA00023136"/>
    </source>
</evidence>
<feature type="transmembrane region" description="Helical" evidence="6">
    <location>
        <begin position="361"/>
        <end position="381"/>
    </location>
</feature>
<evidence type="ECO:0000313" key="7">
    <source>
        <dbReference type="EMBL" id="MBM6753707.1"/>
    </source>
</evidence>
<keyword evidence="5 6" id="KW-0472">Membrane</keyword>
<dbReference type="RefSeq" id="WP_204776145.1">
    <property type="nucleotide sequence ID" value="NZ_JACJJQ010000009.1"/>
</dbReference>
<dbReference type="PANTHER" id="PTHR30250:SF11">
    <property type="entry name" value="O-ANTIGEN TRANSPORTER-RELATED"/>
    <property type="match status" value="1"/>
</dbReference>
<evidence type="ECO:0000256" key="1">
    <source>
        <dbReference type="ARBA" id="ARBA00004651"/>
    </source>
</evidence>
<feature type="transmembrane region" description="Helical" evidence="6">
    <location>
        <begin position="15"/>
        <end position="35"/>
    </location>
</feature>
<comment type="subcellular location">
    <subcellularLocation>
        <location evidence="1">Cell membrane</location>
        <topology evidence="1">Multi-pass membrane protein</topology>
    </subcellularLocation>
</comment>
<evidence type="ECO:0000256" key="4">
    <source>
        <dbReference type="ARBA" id="ARBA00022989"/>
    </source>
</evidence>
<accession>A0ABS2EMJ1</accession>
<feature type="transmembrane region" description="Helical" evidence="6">
    <location>
        <begin position="152"/>
        <end position="168"/>
    </location>
</feature>
<sequence length="414" mass="46771">MKKVRFGGQVSKNVIMLYVMNITQLILPLVTLPYLARVFSLNTYGVVSYTKNVMIYVNMLIEFGYLLSGTKEIVDAKESKDKISMIIGKITISKLILSIAGLFVICIMILSIKMLRAYPLFTFLMVIPQILSIFLFDYLFRGLEQMQIITTRFLIMRGISTILTFFVVKNDSDMIYIPILDILGTLVAVVWVKREITKLGFRINWRVPISDVFFSLRESFTYFISNIASTAFVAFNTIVVGIVLGSKQVAFWTMLMSLVVGVQGLYSPISDGIYPHMIKTKSIRLFRNVLLIFTPLLIIGCLITFFFAKTIVLIIGGTKYVEMYSLLQEAVPLLFVSFYSILCGWPLLAPIGKIKETTATTILAAIVQVIGVLVMIVTNTITLPLLIILRVITESIMLFARLLLFIKNKAHYIS</sequence>
<keyword evidence="8" id="KW-1185">Reference proteome</keyword>
<dbReference type="Pfam" id="PF01943">
    <property type="entry name" value="Polysacc_synt"/>
    <property type="match status" value="1"/>
</dbReference>
<dbReference type="PANTHER" id="PTHR30250">
    <property type="entry name" value="PST FAMILY PREDICTED COLANIC ACID TRANSPORTER"/>
    <property type="match status" value="1"/>
</dbReference>
<dbReference type="InterPro" id="IPR002797">
    <property type="entry name" value="Polysacc_synth"/>
</dbReference>
<evidence type="ECO:0000256" key="2">
    <source>
        <dbReference type="ARBA" id="ARBA00022475"/>
    </source>
</evidence>
<feature type="transmembrane region" description="Helical" evidence="6">
    <location>
        <begin position="55"/>
        <end position="74"/>
    </location>
</feature>
<feature type="transmembrane region" description="Helical" evidence="6">
    <location>
        <begin position="387"/>
        <end position="406"/>
    </location>
</feature>
<dbReference type="Proteomes" id="UP000776629">
    <property type="component" value="Unassembled WGS sequence"/>
</dbReference>
<comment type="caution">
    <text evidence="7">The sequence shown here is derived from an EMBL/GenBank/DDBJ whole genome shotgun (WGS) entry which is preliminary data.</text>
</comment>
<protein>
    <submittedName>
        <fullName evidence="7">Oligosaccharide flippase family protein</fullName>
    </submittedName>
</protein>
<evidence type="ECO:0000256" key="6">
    <source>
        <dbReference type="SAM" id="Phobius"/>
    </source>
</evidence>
<name>A0ABS2EMJ1_9LACO</name>
<evidence type="ECO:0000256" key="3">
    <source>
        <dbReference type="ARBA" id="ARBA00022692"/>
    </source>
</evidence>
<proteinExistence type="predicted"/>
<keyword evidence="2" id="KW-1003">Cell membrane</keyword>
<reference evidence="7 8" key="1">
    <citation type="journal article" date="2021" name="Sci. Rep.">
        <title>The distribution of antibiotic resistance genes in chicken gut microbiota commensals.</title>
        <authorList>
            <person name="Juricova H."/>
            <person name="Matiasovicova J."/>
            <person name="Kubasova T."/>
            <person name="Cejkova D."/>
            <person name="Rychlik I."/>
        </authorList>
    </citation>
    <scope>NUCLEOTIDE SEQUENCE [LARGE SCALE GENOMIC DNA]</scope>
    <source>
        <strain evidence="7 8">An810</strain>
    </source>
</reference>
<dbReference type="EMBL" id="JACJJQ010000009">
    <property type="protein sequence ID" value="MBM6753707.1"/>
    <property type="molecule type" value="Genomic_DNA"/>
</dbReference>
<organism evidence="7 8">
    <name type="scientific">Limosilactobacillus alvi</name>
    <dbReference type="NCBI Taxonomy" id="990412"/>
    <lineage>
        <taxon>Bacteria</taxon>
        <taxon>Bacillati</taxon>
        <taxon>Bacillota</taxon>
        <taxon>Bacilli</taxon>
        <taxon>Lactobacillales</taxon>
        <taxon>Lactobacillaceae</taxon>
        <taxon>Limosilactobacillus</taxon>
    </lineage>
</organism>
<feature type="transmembrane region" description="Helical" evidence="6">
    <location>
        <begin position="290"/>
        <end position="318"/>
    </location>
</feature>
<dbReference type="InterPro" id="IPR050833">
    <property type="entry name" value="Poly_Biosynth_Transport"/>
</dbReference>
<feature type="transmembrane region" description="Helical" evidence="6">
    <location>
        <begin position="220"/>
        <end position="243"/>
    </location>
</feature>
<keyword evidence="3 6" id="KW-0812">Transmembrane</keyword>
<gene>
    <name evidence="7" type="ORF">H5993_02880</name>
</gene>
<evidence type="ECO:0000313" key="8">
    <source>
        <dbReference type="Proteomes" id="UP000776629"/>
    </source>
</evidence>
<feature type="transmembrane region" description="Helical" evidence="6">
    <location>
        <begin position="330"/>
        <end position="349"/>
    </location>
</feature>
<feature type="transmembrane region" description="Helical" evidence="6">
    <location>
        <begin position="118"/>
        <end position="140"/>
    </location>
</feature>
<feature type="transmembrane region" description="Helical" evidence="6">
    <location>
        <begin position="174"/>
        <end position="192"/>
    </location>
</feature>
<keyword evidence="4 6" id="KW-1133">Transmembrane helix</keyword>
<feature type="transmembrane region" description="Helical" evidence="6">
    <location>
        <begin position="95"/>
        <end position="112"/>
    </location>
</feature>